<dbReference type="EMBL" id="JABEYC010000190">
    <property type="protein sequence ID" value="KAF4980994.1"/>
    <property type="molecule type" value="Genomic_DNA"/>
</dbReference>
<protein>
    <submittedName>
        <fullName evidence="1">Uncharacterized protein</fullName>
    </submittedName>
</protein>
<organism evidence="1 2">
    <name type="scientific">Fusarium zealandicum</name>
    <dbReference type="NCBI Taxonomy" id="1053134"/>
    <lineage>
        <taxon>Eukaryota</taxon>
        <taxon>Fungi</taxon>
        <taxon>Dikarya</taxon>
        <taxon>Ascomycota</taxon>
        <taxon>Pezizomycotina</taxon>
        <taxon>Sordariomycetes</taxon>
        <taxon>Hypocreomycetidae</taxon>
        <taxon>Hypocreales</taxon>
        <taxon>Nectriaceae</taxon>
        <taxon>Fusarium</taxon>
        <taxon>Fusarium staphyleae species complex</taxon>
    </lineage>
</organism>
<proteinExistence type="predicted"/>
<keyword evidence="2" id="KW-1185">Reference proteome</keyword>
<sequence>MSSQCPGFPPCSLVFHSSWLPNQPFDLPRAAEATPPKKSLVQSDVATGRDVMLEMQLAETDPNYPAGP</sequence>
<reference evidence="1" key="1">
    <citation type="journal article" date="2020" name="BMC Genomics">
        <title>Correction to: Identification and distribution of gene clusters required for synthesis of sphingolipid metabolism inhibitors in diverse species of the filamentous fungus Fusarium.</title>
        <authorList>
            <person name="Kim H.S."/>
            <person name="Lohmar J.M."/>
            <person name="Busman M."/>
            <person name="Brown D.W."/>
            <person name="Naumann T.A."/>
            <person name="Divon H.H."/>
            <person name="Lysoe E."/>
            <person name="Uhlig S."/>
            <person name="Proctor R.H."/>
        </authorList>
    </citation>
    <scope>NUCLEOTIDE SEQUENCE</scope>
    <source>
        <strain evidence="1">NRRL 22465</strain>
    </source>
</reference>
<accession>A0A8H4UPG7</accession>
<comment type="caution">
    <text evidence="1">The sequence shown here is derived from an EMBL/GenBank/DDBJ whole genome shotgun (WGS) entry which is preliminary data.</text>
</comment>
<evidence type="ECO:0000313" key="1">
    <source>
        <dbReference type="EMBL" id="KAF4980994.1"/>
    </source>
</evidence>
<dbReference type="AlphaFoldDB" id="A0A8H4UPG7"/>
<dbReference type="Proteomes" id="UP000635477">
    <property type="component" value="Unassembled WGS sequence"/>
</dbReference>
<reference evidence="1" key="2">
    <citation type="submission" date="2020-05" db="EMBL/GenBank/DDBJ databases">
        <authorList>
            <person name="Kim H.-S."/>
            <person name="Proctor R.H."/>
            <person name="Brown D.W."/>
        </authorList>
    </citation>
    <scope>NUCLEOTIDE SEQUENCE</scope>
    <source>
        <strain evidence="1">NRRL 22465</strain>
    </source>
</reference>
<evidence type="ECO:0000313" key="2">
    <source>
        <dbReference type="Proteomes" id="UP000635477"/>
    </source>
</evidence>
<name>A0A8H4UPG7_9HYPO</name>
<gene>
    <name evidence="1" type="ORF">FZEAL_3109</name>
</gene>